<name>A0ABQ7GW57_DUNSA</name>
<gene>
    <name evidence="2" type="ORF">DUNSADRAFT_2253</name>
</gene>
<evidence type="ECO:0000313" key="3">
    <source>
        <dbReference type="Proteomes" id="UP000815325"/>
    </source>
</evidence>
<dbReference type="InterPro" id="IPR051044">
    <property type="entry name" value="MAG_DAG_Lipase"/>
</dbReference>
<dbReference type="InterPro" id="IPR029058">
    <property type="entry name" value="AB_hydrolase_fold"/>
</dbReference>
<comment type="caution">
    <text evidence="2">The sequence shown here is derived from an EMBL/GenBank/DDBJ whole genome shotgun (WGS) entry which is preliminary data.</text>
</comment>
<protein>
    <recommendedName>
        <fullName evidence="1">Serine aminopeptidase S33 domain-containing protein</fullName>
    </recommendedName>
</protein>
<keyword evidence="3" id="KW-1185">Reference proteome</keyword>
<dbReference type="EMBL" id="MU069566">
    <property type="protein sequence ID" value="KAF5838790.1"/>
    <property type="molecule type" value="Genomic_DNA"/>
</dbReference>
<accession>A0ABQ7GW57</accession>
<dbReference type="InterPro" id="IPR022742">
    <property type="entry name" value="Hydrolase_4"/>
</dbReference>
<evidence type="ECO:0000313" key="2">
    <source>
        <dbReference type="EMBL" id="KAF5838790.1"/>
    </source>
</evidence>
<organism evidence="2 3">
    <name type="scientific">Dunaliella salina</name>
    <name type="common">Green alga</name>
    <name type="synonym">Protococcus salinus</name>
    <dbReference type="NCBI Taxonomy" id="3046"/>
    <lineage>
        <taxon>Eukaryota</taxon>
        <taxon>Viridiplantae</taxon>
        <taxon>Chlorophyta</taxon>
        <taxon>core chlorophytes</taxon>
        <taxon>Chlorophyceae</taxon>
        <taxon>CS clade</taxon>
        <taxon>Chlamydomonadales</taxon>
        <taxon>Dunaliellaceae</taxon>
        <taxon>Dunaliella</taxon>
    </lineage>
</organism>
<dbReference type="Gene3D" id="3.40.50.1820">
    <property type="entry name" value="alpha/beta hydrolase"/>
    <property type="match status" value="1"/>
</dbReference>
<feature type="domain" description="Serine aminopeptidase S33" evidence="1">
    <location>
        <begin position="65"/>
        <end position="230"/>
    </location>
</feature>
<proteinExistence type="predicted"/>
<dbReference type="SUPFAM" id="SSF53474">
    <property type="entry name" value="alpha/beta-Hydrolases"/>
    <property type="match status" value="1"/>
</dbReference>
<reference evidence="2" key="1">
    <citation type="submission" date="2017-08" db="EMBL/GenBank/DDBJ databases">
        <authorList>
            <person name="Polle J.E."/>
            <person name="Barry K."/>
            <person name="Cushman J."/>
            <person name="Schmutz J."/>
            <person name="Tran D."/>
            <person name="Hathwaick L.T."/>
            <person name="Yim W.C."/>
            <person name="Jenkins J."/>
            <person name="Mckie-Krisberg Z.M."/>
            <person name="Prochnik S."/>
            <person name="Lindquist E."/>
            <person name="Dockter R.B."/>
            <person name="Adam C."/>
            <person name="Molina H."/>
            <person name="Bunkerborg J."/>
            <person name="Jin E."/>
            <person name="Buchheim M."/>
            <person name="Magnuson J."/>
        </authorList>
    </citation>
    <scope>NUCLEOTIDE SEQUENCE</scope>
    <source>
        <strain evidence="2">CCAP 19/18</strain>
    </source>
</reference>
<sequence length="238" mass="25823">MEGVRCYCDSLDDYVEDLVTGAKRACTLGLVGFPSHMEYSGNPLADGHMASFGAVNDGVAASPMGSHPSLPHFVLGASLGGCLATVASLKYPHLFNGTILLAAMLSLEKVSRQGLNPYLLHFGNLLSYFLPTLPCANASKNNAFPDLQVAYDADPNCWQGMTRARNAMEYVRWTNKLMAPGGMEQVISPLLIFHGLNDDLCDSDGSKALYLRASSQDKTLRLLENFWHVLTKVCLCSL</sequence>
<dbReference type="PANTHER" id="PTHR11614">
    <property type="entry name" value="PHOSPHOLIPASE-RELATED"/>
    <property type="match status" value="1"/>
</dbReference>
<dbReference type="Proteomes" id="UP000815325">
    <property type="component" value="Unassembled WGS sequence"/>
</dbReference>
<evidence type="ECO:0000259" key="1">
    <source>
        <dbReference type="Pfam" id="PF12146"/>
    </source>
</evidence>
<dbReference type="Pfam" id="PF12146">
    <property type="entry name" value="Hydrolase_4"/>
    <property type="match status" value="1"/>
</dbReference>